<reference evidence="5" key="1">
    <citation type="submission" date="2017-02" db="UniProtKB">
        <authorList>
            <consortium name="WormBaseParasite"/>
        </authorList>
    </citation>
    <scope>IDENTIFICATION</scope>
</reference>
<dbReference type="SUPFAM" id="SSF117281">
    <property type="entry name" value="Kelch motif"/>
    <property type="match status" value="2"/>
</dbReference>
<evidence type="ECO:0000256" key="1">
    <source>
        <dbReference type="ARBA" id="ARBA00022441"/>
    </source>
</evidence>
<proteinExistence type="predicted"/>
<name>A0A0N5A6K0_PARTI</name>
<evidence type="ECO:0000259" key="3">
    <source>
        <dbReference type="PROSITE" id="PS50097"/>
    </source>
</evidence>
<dbReference type="PROSITE" id="PS50097">
    <property type="entry name" value="BTB"/>
    <property type="match status" value="1"/>
</dbReference>
<dbReference type="SUPFAM" id="SSF54695">
    <property type="entry name" value="POZ domain"/>
    <property type="match status" value="1"/>
</dbReference>
<dbReference type="AlphaFoldDB" id="A0A0N5A6K0"/>
<feature type="domain" description="BTB" evidence="3">
    <location>
        <begin position="71"/>
        <end position="138"/>
    </location>
</feature>
<accession>A0A0N5A6K0</accession>
<dbReference type="Pfam" id="PF00651">
    <property type="entry name" value="BTB"/>
    <property type="match status" value="1"/>
</dbReference>
<dbReference type="InterPro" id="IPR006652">
    <property type="entry name" value="Kelch_1"/>
</dbReference>
<evidence type="ECO:0000256" key="2">
    <source>
        <dbReference type="ARBA" id="ARBA00022737"/>
    </source>
</evidence>
<dbReference type="CDD" id="cd18186">
    <property type="entry name" value="BTB_POZ_ZBTB_KLHL-like"/>
    <property type="match status" value="1"/>
</dbReference>
<keyword evidence="2" id="KW-0677">Repeat</keyword>
<dbReference type="Gene3D" id="2.120.10.80">
    <property type="entry name" value="Kelch-type beta propeller"/>
    <property type="match status" value="2"/>
</dbReference>
<sequence length="487" mass="56746">MPAILPLKNNNNNDYKSYFYEHPPRFQSIAQKGWHSKMENVEQSNRNVITSNNHRIKSYNWNSVMNNFRKNDVFTDVTLCENIKAHKCFLASKSKYFEKLFINPVNKNKDRFEFPNINEEAMNVVIDFLYTDEINVDKNNADEVLTAAGELEIDEIIMYCEDICKKQVDKNRRLRSEKIISKNKKELYLFGGLSWSRTEGYIIAPTEVYNLNENSRNTKEQYLPNIDNKKLLERFGNTLTLIGNTVYAIGGQNHDEILNTIESIEMNSLTPTWKKVSANFCFNSKHLESVTIGDKVYMFGVDSNNYRDKNCYKGFHILDLESMKMVPSTQLPINLYTPAPVAVDKTIYVVGDDIDNRKEYSWIRKKSILEDGSPLYRIDTRMKEWSTLAPTKQRKFESSIVSFNNMLYSVGGGYPHACEIYDIRGNSWREMASPTTASYYSRLTLLDGKIHKFGHSCFNEVYEPKIDEWIKSERLRHPRYGFNLIVI</sequence>
<dbReference type="InterPro" id="IPR015915">
    <property type="entry name" value="Kelch-typ_b-propeller"/>
</dbReference>
<dbReference type="Gene3D" id="3.30.710.10">
    <property type="entry name" value="Potassium Channel Kv1.1, Chain A"/>
    <property type="match status" value="1"/>
</dbReference>
<dbReference type="PANTHER" id="PTHR24412:SF441">
    <property type="entry name" value="KELCH-LIKE PROTEIN 28"/>
    <property type="match status" value="1"/>
</dbReference>
<dbReference type="Pfam" id="PF01344">
    <property type="entry name" value="Kelch_1"/>
    <property type="match status" value="1"/>
</dbReference>
<dbReference type="WBParaSite" id="PTRK_0001762400.1">
    <property type="protein sequence ID" value="PTRK_0001762400.1"/>
    <property type="gene ID" value="PTRK_0001762400"/>
</dbReference>
<organism evidence="4 5">
    <name type="scientific">Parastrongyloides trichosuri</name>
    <name type="common">Possum-specific nematode worm</name>
    <dbReference type="NCBI Taxonomy" id="131310"/>
    <lineage>
        <taxon>Eukaryota</taxon>
        <taxon>Metazoa</taxon>
        <taxon>Ecdysozoa</taxon>
        <taxon>Nematoda</taxon>
        <taxon>Chromadorea</taxon>
        <taxon>Rhabditida</taxon>
        <taxon>Tylenchina</taxon>
        <taxon>Panagrolaimomorpha</taxon>
        <taxon>Strongyloidoidea</taxon>
        <taxon>Strongyloididae</taxon>
        <taxon>Parastrongyloides</taxon>
    </lineage>
</organism>
<evidence type="ECO:0000313" key="4">
    <source>
        <dbReference type="Proteomes" id="UP000038045"/>
    </source>
</evidence>
<keyword evidence="4" id="KW-1185">Reference proteome</keyword>
<dbReference type="Proteomes" id="UP000038045">
    <property type="component" value="Unplaced"/>
</dbReference>
<evidence type="ECO:0000313" key="5">
    <source>
        <dbReference type="WBParaSite" id="PTRK_0001762400.1"/>
    </source>
</evidence>
<dbReference type="SMART" id="SM00225">
    <property type="entry name" value="BTB"/>
    <property type="match status" value="1"/>
</dbReference>
<dbReference type="PANTHER" id="PTHR24412">
    <property type="entry name" value="KELCH PROTEIN"/>
    <property type="match status" value="1"/>
</dbReference>
<dbReference type="InterPro" id="IPR000210">
    <property type="entry name" value="BTB/POZ_dom"/>
</dbReference>
<dbReference type="InterPro" id="IPR011333">
    <property type="entry name" value="SKP1/BTB/POZ_sf"/>
</dbReference>
<protein>
    <submittedName>
        <fullName evidence="5">BTB domain-containing protein</fullName>
    </submittedName>
</protein>
<dbReference type="STRING" id="131310.A0A0N5A6K0"/>
<keyword evidence="1" id="KW-0880">Kelch repeat</keyword>